<dbReference type="Proteomes" id="UP000054560">
    <property type="component" value="Unassembled WGS sequence"/>
</dbReference>
<feature type="DNA-binding region" description="Homeobox" evidence="4">
    <location>
        <begin position="118"/>
        <end position="158"/>
    </location>
</feature>
<dbReference type="InterPro" id="IPR009057">
    <property type="entry name" value="Homeodomain-like_sf"/>
</dbReference>
<dbReference type="CDD" id="cd00086">
    <property type="entry name" value="homeodomain"/>
    <property type="match status" value="1"/>
</dbReference>
<dbReference type="InterPro" id="IPR008422">
    <property type="entry name" value="KN_HD"/>
</dbReference>
<dbReference type="OrthoDB" id="10056939at2759"/>
<dbReference type="PANTHER" id="PTHR11850">
    <property type="entry name" value="HOMEOBOX PROTEIN TRANSCRIPTION FACTORS"/>
    <property type="match status" value="1"/>
</dbReference>
<name>A0A0L0GBG6_9EUKA</name>
<dbReference type="GeneID" id="25902008"/>
<dbReference type="RefSeq" id="XP_014160247.1">
    <property type="nucleotide sequence ID" value="XM_014304772.1"/>
</dbReference>
<evidence type="ECO:0000256" key="1">
    <source>
        <dbReference type="ARBA" id="ARBA00023125"/>
    </source>
</evidence>
<dbReference type="EMBL" id="KQ241656">
    <property type="protein sequence ID" value="KNC86345.1"/>
    <property type="molecule type" value="Genomic_DNA"/>
</dbReference>
<dbReference type="Pfam" id="PF05920">
    <property type="entry name" value="Homeobox_KN"/>
    <property type="match status" value="1"/>
</dbReference>
<keyword evidence="9" id="KW-1185">Reference proteome</keyword>
<evidence type="ECO:0000256" key="2">
    <source>
        <dbReference type="ARBA" id="ARBA00023155"/>
    </source>
</evidence>
<dbReference type="STRING" id="667725.A0A0L0GBG6"/>
<dbReference type="SMART" id="SM00389">
    <property type="entry name" value="HOX"/>
    <property type="match status" value="1"/>
</dbReference>
<gene>
    <name evidence="8" type="ORF">SARC_01504</name>
</gene>
<reference evidence="8 9" key="1">
    <citation type="submission" date="2011-02" db="EMBL/GenBank/DDBJ databases">
        <title>The Genome Sequence of Sphaeroforma arctica JP610.</title>
        <authorList>
            <consortium name="The Broad Institute Genome Sequencing Platform"/>
            <person name="Russ C."/>
            <person name="Cuomo C."/>
            <person name="Young S.K."/>
            <person name="Zeng Q."/>
            <person name="Gargeya S."/>
            <person name="Alvarado L."/>
            <person name="Berlin A."/>
            <person name="Chapman S.B."/>
            <person name="Chen Z."/>
            <person name="Freedman E."/>
            <person name="Gellesch M."/>
            <person name="Goldberg J."/>
            <person name="Griggs A."/>
            <person name="Gujja S."/>
            <person name="Heilman E."/>
            <person name="Heiman D."/>
            <person name="Howarth C."/>
            <person name="Mehta T."/>
            <person name="Neiman D."/>
            <person name="Pearson M."/>
            <person name="Roberts A."/>
            <person name="Saif S."/>
            <person name="Shea T."/>
            <person name="Shenoy N."/>
            <person name="Sisk P."/>
            <person name="Stolte C."/>
            <person name="Sykes S."/>
            <person name="White J."/>
            <person name="Yandava C."/>
            <person name="Burger G."/>
            <person name="Gray M.W."/>
            <person name="Holland P.W.H."/>
            <person name="King N."/>
            <person name="Lang F.B.F."/>
            <person name="Roger A.J."/>
            <person name="Ruiz-Trillo I."/>
            <person name="Haas B."/>
            <person name="Nusbaum C."/>
            <person name="Birren B."/>
        </authorList>
    </citation>
    <scope>NUCLEOTIDE SEQUENCE [LARGE SCALE GENOMIC DNA]</scope>
    <source>
        <strain evidence="8 9">JP610</strain>
    </source>
</reference>
<evidence type="ECO:0000256" key="4">
    <source>
        <dbReference type="PROSITE-ProRule" id="PRU00108"/>
    </source>
</evidence>
<organism evidence="8 9">
    <name type="scientific">Sphaeroforma arctica JP610</name>
    <dbReference type="NCBI Taxonomy" id="667725"/>
    <lineage>
        <taxon>Eukaryota</taxon>
        <taxon>Ichthyosporea</taxon>
        <taxon>Ichthyophonida</taxon>
        <taxon>Sphaeroforma</taxon>
    </lineage>
</organism>
<feature type="coiled-coil region" evidence="5">
    <location>
        <begin position="30"/>
        <end position="57"/>
    </location>
</feature>
<dbReference type="GO" id="GO:0005634">
    <property type="term" value="C:nucleus"/>
    <property type="evidence" value="ECO:0007669"/>
    <property type="project" value="UniProtKB-SubCell"/>
</dbReference>
<keyword evidence="2 4" id="KW-0371">Homeobox</keyword>
<evidence type="ECO:0000313" key="8">
    <source>
        <dbReference type="EMBL" id="KNC86345.1"/>
    </source>
</evidence>
<dbReference type="AlphaFoldDB" id="A0A0L0GBG6"/>
<evidence type="ECO:0000259" key="7">
    <source>
        <dbReference type="PROSITE" id="PS50071"/>
    </source>
</evidence>
<proteinExistence type="predicted"/>
<evidence type="ECO:0000256" key="5">
    <source>
        <dbReference type="SAM" id="Coils"/>
    </source>
</evidence>
<evidence type="ECO:0000313" key="9">
    <source>
        <dbReference type="Proteomes" id="UP000054560"/>
    </source>
</evidence>
<feature type="region of interest" description="Disordered" evidence="6">
    <location>
        <begin position="77"/>
        <end position="105"/>
    </location>
</feature>
<evidence type="ECO:0000256" key="6">
    <source>
        <dbReference type="SAM" id="MobiDB-lite"/>
    </source>
</evidence>
<dbReference type="GO" id="GO:0003677">
    <property type="term" value="F:DNA binding"/>
    <property type="evidence" value="ECO:0007669"/>
    <property type="project" value="UniProtKB-UniRule"/>
</dbReference>
<evidence type="ECO:0000256" key="3">
    <source>
        <dbReference type="ARBA" id="ARBA00023242"/>
    </source>
</evidence>
<dbReference type="SUPFAM" id="SSF46689">
    <property type="entry name" value="Homeodomain-like"/>
    <property type="match status" value="1"/>
</dbReference>
<dbReference type="GO" id="GO:0006355">
    <property type="term" value="P:regulation of DNA-templated transcription"/>
    <property type="evidence" value="ECO:0007669"/>
    <property type="project" value="InterPro"/>
</dbReference>
<dbReference type="Gene3D" id="1.10.10.60">
    <property type="entry name" value="Homeodomain-like"/>
    <property type="match status" value="1"/>
</dbReference>
<feature type="domain" description="Homeobox" evidence="7">
    <location>
        <begin position="116"/>
        <end position="157"/>
    </location>
</feature>
<dbReference type="PROSITE" id="PS50071">
    <property type="entry name" value="HOMEOBOX_2"/>
    <property type="match status" value="1"/>
</dbReference>
<protein>
    <recommendedName>
        <fullName evidence="7">Homeobox domain-containing protein</fullName>
    </recommendedName>
</protein>
<dbReference type="InterPro" id="IPR050224">
    <property type="entry name" value="TALE_homeobox"/>
</dbReference>
<dbReference type="eggNOG" id="KOG0773">
    <property type="taxonomic scope" value="Eukaryota"/>
</dbReference>
<keyword evidence="5" id="KW-0175">Coiled coil</keyword>
<keyword evidence="3 4" id="KW-0539">Nucleus</keyword>
<accession>A0A0L0GBG6</accession>
<dbReference type="InterPro" id="IPR001356">
    <property type="entry name" value="HD"/>
</dbReference>
<keyword evidence="1 4" id="KW-0238">DNA-binding</keyword>
<sequence>MDEILLWLDTTLNIDPKILQDGAIPANGGADHMARQLQAIRRDRAALEREYNSLLTALRMRDAIESCEQNITEQLLRMNFNPHSNGNRKTRETESEEESTSPERREARDVLMTWLFQHTRNPYPTITEKDVFVDKTGLSIKQINYWFINARRRVIPRLQEQGMLPEVTVDDEVSEMDAVNNWYKRPNIDED</sequence>
<comment type="subcellular location">
    <subcellularLocation>
        <location evidence="4">Nucleus</location>
    </subcellularLocation>
</comment>